<dbReference type="SUPFAM" id="SSF53901">
    <property type="entry name" value="Thiolase-like"/>
    <property type="match status" value="2"/>
</dbReference>
<dbReference type="NCBIfam" id="TIGR01930">
    <property type="entry name" value="AcCoA-C-Actrans"/>
    <property type="match status" value="1"/>
</dbReference>
<reference evidence="13 14" key="1">
    <citation type="submission" date="2017-03" db="EMBL/GenBank/DDBJ databases">
        <title>Genomes of endolithic fungi from Antarctica.</title>
        <authorList>
            <person name="Coleine C."/>
            <person name="Masonjones S."/>
            <person name="Stajich J.E."/>
        </authorList>
    </citation>
    <scope>NUCLEOTIDE SEQUENCE [LARGE SCALE GENOMIC DNA]</scope>
    <source>
        <strain evidence="13 14">CCFEE 5187</strain>
    </source>
</reference>
<comment type="caution">
    <text evidence="13">The sequence shown here is derived from an EMBL/GenBank/DDBJ whole genome shotgun (WGS) entry which is preliminary data.</text>
</comment>
<dbReference type="InterPro" id="IPR016039">
    <property type="entry name" value="Thiolase-like"/>
</dbReference>
<dbReference type="GO" id="GO:0003985">
    <property type="term" value="F:acetyl-CoA C-acetyltransferase activity"/>
    <property type="evidence" value="ECO:0007669"/>
    <property type="project" value="UniProtKB-EC"/>
</dbReference>
<sequence length="397" mass="41124">MAPPPVYIVSAARTPVGMFQGSLTSLSAIQLGSHAIRAAVQRAGIEPKSVEEVFFGNVLSANLGQNPARQCAIGAGLGESTVCTTVNKVCASSIKAMILGAQTIITGNADVVVAGGAESMSNAPHYLPVLRNGAKFGDQTLVDGVLKDGLTDAYKKEHMGLQGEECAQDHGFNREQQDEYCIRSYKKAQWAQESGWFAEEIAPIEVSGGRGKPAITVDKDDEPKNFNESKTRSLKPAFLPGSGTVTAANASPLSDGAAAFVLVSEAKLKELNLKPIAKILGWGDAAQNPSKFTTAPALAIPKALKHAGVAQDQIDAFEINEAFSVVALANMKLLGLSEEKVNLHGGAVALGHPLGASGARIVTTLLGVLKEKKGKLGCAGICNGGGGASAIVVESLQ</sequence>
<dbReference type="PIRSF" id="PIRSF000429">
    <property type="entry name" value="Ac-CoA_Ac_transf"/>
    <property type="match status" value="1"/>
</dbReference>
<evidence type="ECO:0000256" key="5">
    <source>
        <dbReference type="ARBA" id="ARBA00022679"/>
    </source>
</evidence>
<feature type="active site" description="Proton acceptor" evidence="9">
    <location>
        <position position="352"/>
    </location>
</feature>
<evidence type="ECO:0000256" key="1">
    <source>
        <dbReference type="ARBA" id="ARBA00001958"/>
    </source>
</evidence>
<keyword evidence="5 10" id="KW-0808">Transferase</keyword>
<organism evidence="13 14">
    <name type="scientific">Cryomyces minteri</name>
    <dbReference type="NCBI Taxonomy" id="331657"/>
    <lineage>
        <taxon>Eukaryota</taxon>
        <taxon>Fungi</taxon>
        <taxon>Dikarya</taxon>
        <taxon>Ascomycota</taxon>
        <taxon>Pezizomycotina</taxon>
        <taxon>Dothideomycetes</taxon>
        <taxon>Dothideomycetes incertae sedis</taxon>
        <taxon>Cryomyces</taxon>
    </lineage>
</organism>
<dbReference type="PANTHER" id="PTHR18919:SF165">
    <property type="entry name" value="ACETYL-COA ACETYLTRANSFERASE"/>
    <property type="match status" value="1"/>
</dbReference>
<feature type="domain" description="Thiolase C-terminal" evidence="12">
    <location>
        <begin position="273"/>
        <end position="394"/>
    </location>
</feature>
<feature type="active site" description="Proton acceptor" evidence="9">
    <location>
        <position position="382"/>
    </location>
</feature>
<dbReference type="InterPro" id="IPR020616">
    <property type="entry name" value="Thiolase_N"/>
</dbReference>
<dbReference type="EMBL" id="NAJN01002064">
    <property type="protein sequence ID" value="TKA58242.1"/>
    <property type="molecule type" value="Genomic_DNA"/>
</dbReference>
<evidence type="ECO:0000256" key="6">
    <source>
        <dbReference type="ARBA" id="ARBA00022958"/>
    </source>
</evidence>
<dbReference type="InterPro" id="IPR020613">
    <property type="entry name" value="Thiolase_CS"/>
</dbReference>
<evidence type="ECO:0000256" key="10">
    <source>
        <dbReference type="RuleBase" id="RU003557"/>
    </source>
</evidence>
<dbReference type="GO" id="GO:0005739">
    <property type="term" value="C:mitochondrion"/>
    <property type="evidence" value="ECO:0007669"/>
    <property type="project" value="TreeGrafter"/>
</dbReference>
<proteinExistence type="inferred from homology"/>
<comment type="subunit">
    <text evidence="3">Homotetramer.</text>
</comment>
<protein>
    <recommendedName>
        <fullName evidence="4">acetyl-CoA C-acetyltransferase</fullName>
        <ecNumber evidence="4">2.3.1.9</ecNumber>
    </recommendedName>
</protein>
<keyword evidence="6" id="KW-0630">Potassium</keyword>
<comment type="pathway">
    <text evidence="8">Metabolic intermediate biosynthesis; (R)-mevalonate biosynthesis; (R)-mevalonate from acetyl-CoA: step 1/3.</text>
</comment>
<evidence type="ECO:0000256" key="7">
    <source>
        <dbReference type="ARBA" id="ARBA00023315"/>
    </source>
</evidence>
<dbReference type="PROSITE" id="PS00098">
    <property type="entry name" value="THIOLASE_1"/>
    <property type="match status" value="1"/>
</dbReference>
<comment type="cofactor">
    <cofactor evidence="1">
        <name>K(+)</name>
        <dbReference type="ChEBI" id="CHEBI:29103"/>
    </cofactor>
</comment>
<dbReference type="Gene3D" id="3.40.47.10">
    <property type="match status" value="1"/>
</dbReference>
<dbReference type="InterPro" id="IPR002155">
    <property type="entry name" value="Thiolase"/>
</dbReference>
<dbReference type="Proteomes" id="UP000308768">
    <property type="component" value="Unassembled WGS sequence"/>
</dbReference>
<evidence type="ECO:0000256" key="9">
    <source>
        <dbReference type="PIRSR" id="PIRSR000429-1"/>
    </source>
</evidence>
<dbReference type="Pfam" id="PF00108">
    <property type="entry name" value="Thiolase_N"/>
    <property type="match status" value="1"/>
</dbReference>
<keyword evidence="7 10" id="KW-0012">Acyltransferase</keyword>
<dbReference type="AlphaFoldDB" id="A0A4U0W7K1"/>
<dbReference type="OrthoDB" id="5404651at2759"/>
<dbReference type="PROSITE" id="PS00737">
    <property type="entry name" value="THIOLASE_2"/>
    <property type="match status" value="1"/>
</dbReference>
<feature type="domain" description="Thiolase N-terminal" evidence="11">
    <location>
        <begin position="6"/>
        <end position="265"/>
    </location>
</feature>
<keyword evidence="14" id="KW-1185">Reference proteome</keyword>
<evidence type="ECO:0000256" key="8">
    <source>
        <dbReference type="ARBA" id="ARBA00037924"/>
    </source>
</evidence>
<dbReference type="InterPro" id="IPR020615">
    <property type="entry name" value="Thiolase_acyl_enz_int_AS"/>
</dbReference>
<feature type="active site" description="Acyl-thioester intermediate" evidence="9">
    <location>
        <position position="90"/>
    </location>
</feature>
<dbReference type="InterPro" id="IPR020617">
    <property type="entry name" value="Thiolase_C"/>
</dbReference>
<dbReference type="FunFam" id="3.40.47.10:FF:000007">
    <property type="entry name" value="acetyl-CoA acetyltransferase, mitochondrial"/>
    <property type="match status" value="1"/>
</dbReference>
<evidence type="ECO:0000256" key="3">
    <source>
        <dbReference type="ARBA" id="ARBA00011881"/>
    </source>
</evidence>
<dbReference type="Pfam" id="PF02803">
    <property type="entry name" value="Thiolase_C"/>
    <property type="match status" value="1"/>
</dbReference>
<dbReference type="GO" id="GO:0006696">
    <property type="term" value="P:ergosterol biosynthetic process"/>
    <property type="evidence" value="ECO:0007669"/>
    <property type="project" value="TreeGrafter"/>
</dbReference>
<evidence type="ECO:0000256" key="2">
    <source>
        <dbReference type="ARBA" id="ARBA00010982"/>
    </source>
</evidence>
<evidence type="ECO:0000259" key="11">
    <source>
        <dbReference type="Pfam" id="PF00108"/>
    </source>
</evidence>
<evidence type="ECO:0000313" key="13">
    <source>
        <dbReference type="EMBL" id="TKA58242.1"/>
    </source>
</evidence>
<dbReference type="GO" id="GO:0006635">
    <property type="term" value="P:fatty acid beta-oxidation"/>
    <property type="evidence" value="ECO:0007669"/>
    <property type="project" value="TreeGrafter"/>
</dbReference>
<dbReference type="STRING" id="331657.A0A4U0W7K1"/>
<evidence type="ECO:0000256" key="4">
    <source>
        <dbReference type="ARBA" id="ARBA00012705"/>
    </source>
</evidence>
<accession>A0A4U0W7K1</accession>
<evidence type="ECO:0000313" key="14">
    <source>
        <dbReference type="Proteomes" id="UP000308768"/>
    </source>
</evidence>
<name>A0A4U0W7K1_9PEZI</name>
<evidence type="ECO:0000259" key="12">
    <source>
        <dbReference type="Pfam" id="PF02803"/>
    </source>
</evidence>
<dbReference type="PANTHER" id="PTHR18919">
    <property type="entry name" value="ACETYL-COA C-ACYLTRANSFERASE"/>
    <property type="match status" value="1"/>
</dbReference>
<gene>
    <name evidence="13" type="ORF">B0A49_06385</name>
</gene>
<dbReference type="EC" id="2.3.1.9" evidence="4"/>
<comment type="similarity">
    <text evidence="2 10">Belongs to the thiolase-like superfamily. Thiolase family.</text>
</comment>
<dbReference type="CDD" id="cd00751">
    <property type="entry name" value="thiolase"/>
    <property type="match status" value="1"/>
</dbReference>